<dbReference type="Gene3D" id="3.40.50.11500">
    <property type="match status" value="1"/>
</dbReference>
<dbReference type="Pfam" id="PF02141">
    <property type="entry name" value="DENN"/>
    <property type="match status" value="1"/>
</dbReference>
<dbReference type="Proteomes" id="UP000276776">
    <property type="component" value="Unassembled WGS sequence"/>
</dbReference>
<dbReference type="InterPro" id="IPR037516">
    <property type="entry name" value="Tripartite_DENN"/>
</dbReference>
<dbReference type="AlphaFoldDB" id="A0A0N5DA84"/>
<evidence type="ECO:0000313" key="4">
    <source>
        <dbReference type="WBParaSite" id="TCLT_0001007101-mRNA-1"/>
    </source>
</evidence>
<protein>
    <submittedName>
        <fullName evidence="4">UDENN domain-containing protein</fullName>
    </submittedName>
</protein>
<feature type="domain" description="UDENN" evidence="1">
    <location>
        <begin position="14"/>
        <end position="350"/>
    </location>
</feature>
<sequence>MQTAYRKDVSTLFDVFCEVGATIDDGTSIILQKYPEDFSDCQTLKSIGQFCFPCGPHYDNWEAVQMFTFVLTDEKSEYTYAFCRLTPHNNTCLCILSGLQWPNVFYKILNHLSEIMNNRVVFGPFLCQELITAIYQVLITAPDLTKLPSLREDKFMFEFFNGITEKQLITIYAGLLKERRILFTSQKLSQLSSCVFGAAALLRPMHWQSLFIPVLPFHLIDMLIIDLGDVMVIDLDLRTVHCIFNDVVDLPSEALSILYKGLSCSAVTFSWDCKKFIHNQKPSLQSYLRSLIEEDGVQYLERFIDERIAALNAGEPIDDEFEKEIRAMEMQSKSSHQVVISLAKISVIAC</sequence>
<dbReference type="GO" id="GO:0005085">
    <property type="term" value="F:guanyl-nucleotide exchange factor activity"/>
    <property type="evidence" value="ECO:0007669"/>
    <property type="project" value="InterPro"/>
</dbReference>
<dbReference type="InterPro" id="IPR005113">
    <property type="entry name" value="uDENN_dom"/>
</dbReference>
<dbReference type="InterPro" id="IPR001194">
    <property type="entry name" value="cDENN_dom"/>
</dbReference>
<dbReference type="GO" id="GO:0005829">
    <property type="term" value="C:cytosol"/>
    <property type="evidence" value="ECO:0007669"/>
    <property type="project" value="TreeGrafter"/>
</dbReference>
<gene>
    <name evidence="2" type="ORF">TCLT_LOCUS10060</name>
</gene>
<keyword evidence="3" id="KW-1185">Reference proteome</keyword>
<dbReference type="InterPro" id="IPR043153">
    <property type="entry name" value="DENN_C"/>
</dbReference>
<dbReference type="Pfam" id="PF03456">
    <property type="entry name" value="uDENN"/>
    <property type="match status" value="1"/>
</dbReference>
<evidence type="ECO:0000313" key="3">
    <source>
        <dbReference type="Proteomes" id="UP000276776"/>
    </source>
</evidence>
<dbReference type="InterPro" id="IPR040032">
    <property type="entry name" value="DENND1A/B/C"/>
</dbReference>
<dbReference type="GO" id="GO:1901981">
    <property type="term" value="F:phosphatidylinositol phosphate binding"/>
    <property type="evidence" value="ECO:0007669"/>
    <property type="project" value="TreeGrafter"/>
</dbReference>
<name>A0A0N5DA84_THECL</name>
<reference evidence="4" key="1">
    <citation type="submission" date="2017-02" db="UniProtKB">
        <authorList>
            <consortium name="WormBaseParasite"/>
        </authorList>
    </citation>
    <scope>IDENTIFICATION</scope>
</reference>
<dbReference type="PROSITE" id="PS50211">
    <property type="entry name" value="DENN"/>
    <property type="match status" value="1"/>
</dbReference>
<dbReference type="OMA" id="LMAPMPY"/>
<proteinExistence type="predicted"/>
<dbReference type="SMART" id="SM00799">
    <property type="entry name" value="DENN"/>
    <property type="match status" value="1"/>
</dbReference>
<dbReference type="EMBL" id="UYYF01004958">
    <property type="protein sequence ID" value="VDN07732.1"/>
    <property type="molecule type" value="Genomic_DNA"/>
</dbReference>
<organism evidence="4">
    <name type="scientific">Thelazia callipaeda</name>
    <name type="common">Oriental eyeworm</name>
    <name type="synonym">Parasitic nematode</name>
    <dbReference type="NCBI Taxonomy" id="103827"/>
    <lineage>
        <taxon>Eukaryota</taxon>
        <taxon>Metazoa</taxon>
        <taxon>Ecdysozoa</taxon>
        <taxon>Nematoda</taxon>
        <taxon>Chromadorea</taxon>
        <taxon>Rhabditida</taxon>
        <taxon>Spirurina</taxon>
        <taxon>Spiruromorpha</taxon>
        <taxon>Thelazioidea</taxon>
        <taxon>Thelaziidae</taxon>
        <taxon>Thelazia</taxon>
    </lineage>
</organism>
<reference evidence="2 3" key="2">
    <citation type="submission" date="2018-11" db="EMBL/GenBank/DDBJ databases">
        <authorList>
            <consortium name="Pathogen Informatics"/>
        </authorList>
    </citation>
    <scope>NUCLEOTIDE SEQUENCE [LARGE SCALE GENOMIC DNA]</scope>
</reference>
<dbReference type="OrthoDB" id="206724at2759"/>
<dbReference type="GO" id="GO:0032456">
    <property type="term" value="P:endocytic recycling"/>
    <property type="evidence" value="ECO:0007669"/>
    <property type="project" value="TreeGrafter"/>
</dbReference>
<dbReference type="PANTHER" id="PTHR13196">
    <property type="entry name" value="DENN DOMAIN-CONTAINING"/>
    <property type="match status" value="1"/>
</dbReference>
<dbReference type="Gene3D" id="3.30.450.200">
    <property type="match status" value="1"/>
</dbReference>
<dbReference type="SMART" id="SM00800">
    <property type="entry name" value="uDENN"/>
    <property type="match status" value="1"/>
</dbReference>
<dbReference type="GO" id="GO:0006897">
    <property type="term" value="P:endocytosis"/>
    <property type="evidence" value="ECO:0007669"/>
    <property type="project" value="TreeGrafter"/>
</dbReference>
<dbReference type="STRING" id="103827.A0A0N5DA84"/>
<dbReference type="WBParaSite" id="TCLT_0001007101-mRNA-1">
    <property type="protein sequence ID" value="TCLT_0001007101-mRNA-1"/>
    <property type="gene ID" value="TCLT_0001007101"/>
</dbReference>
<evidence type="ECO:0000313" key="2">
    <source>
        <dbReference type="EMBL" id="VDN07732.1"/>
    </source>
</evidence>
<accession>A0A0N5DA84</accession>
<dbReference type="PANTHER" id="PTHR13196:SF14">
    <property type="entry name" value="UDENN DOMAIN-CONTAINING PROTEIN"/>
    <property type="match status" value="1"/>
</dbReference>
<evidence type="ECO:0000259" key="1">
    <source>
        <dbReference type="PROSITE" id="PS50211"/>
    </source>
</evidence>